<evidence type="ECO:0000256" key="12">
    <source>
        <dbReference type="RuleBase" id="RU004516"/>
    </source>
</evidence>
<evidence type="ECO:0000256" key="8">
    <source>
        <dbReference type="ARBA" id="ARBA00048212"/>
    </source>
</evidence>
<evidence type="ECO:0000256" key="1">
    <source>
        <dbReference type="ARBA" id="ARBA00001933"/>
    </source>
</evidence>
<dbReference type="InterPro" id="IPR036038">
    <property type="entry name" value="Aminotransferase-like"/>
</dbReference>
<dbReference type="RefSeq" id="WP_093239386.1">
    <property type="nucleotide sequence ID" value="NZ_FNQF01000002.1"/>
</dbReference>
<dbReference type="InterPro" id="IPR050571">
    <property type="entry name" value="Class-IV_PLP-Dep_Aminotrnsfr"/>
</dbReference>
<keyword evidence="7 12" id="KW-0663">Pyridoxal phosphate</keyword>
<dbReference type="InterPro" id="IPR018300">
    <property type="entry name" value="Aminotrans_IV_CS"/>
</dbReference>
<gene>
    <name evidence="13" type="ORF">SAMN05421540_102210</name>
</gene>
<dbReference type="STRING" id="908615.SAMN05421540_102210"/>
<evidence type="ECO:0000256" key="7">
    <source>
        <dbReference type="ARBA" id="ARBA00022898"/>
    </source>
</evidence>
<evidence type="ECO:0000313" key="13">
    <source>
        <dbReference type="EMBL" id="SDZ92959.1"/>
    </source>
</evidence>
<comment type="catalytic activity">
    <reaction evidence="8">
        <text>L-valine + 2-oxoglutarate = 3-methyl-2-oxobutanoate + L-glutamate</text>
        <dbReference type="Rhea" id="RHEA:24813"/>
        <dbReference type="ChEBI" id="CHEBI:11851"/>
        <dbReference type="ChEBI" id="CHEBI:16810"/>
        <dbReference type="ChEBI" id="CHEBI:29985"/>
        <dbReference type="ChEBI" id="CHEBI:57762"/>
        <dbReference type="EC" id="2.6.1.42"/>
    </reaction>
</comment>
<dbReference type="InterPro" id="IPR001544">
    <property type="entry name" value="Aminotrans_IV"/>
</dbReference>
<evidence type="ECO:0000256" key="10">
    <source>
        <dbReference type="ARBA" id="ARBA00049229"/>
    </source>
</evidence>
<comment type="similarity">
    <text evidence="5 11">Belongs to the class-IV pyridoxal-phosphate-dependent aminotransferase family.</text>
</comment>
<evidence type="ECO:0000256" key="9">
    <source>
        <dbReference type="ARBA" id="ARBA00048798"/>
    </source>
</evidence>
<evidence type="ECO:0000256" key="4">
    <source>
        <dbReference type="ARBA" id="ARBA00005072"/>
    </source>
</evidence>
<dbReference type="EMBL" id="FNQF01000002">
    <property type="protein sequence ID" value="SDZ92959.1"/>
    <property type="molecule type" value="Genomic_DNA"/>
</dbReference>
<evidence type="ECO:0000256" key="6">
    <source>
        <dbReference type="ARBA" id="ARBA00013053"/>
    </source>
</evidence>
<name>A0A1H3X0N1_9FLAO</name>
<evidence type="ECO:0000256" key="5">
    <source>
        <dbReference type="ARBA" id="ARBA00009320"/>
    </source>
</evidence>
<evidence type="ECO:0000256" key="11">
    <source>
        <dbReference type="RuleBase" id="RU004106"/>
    </source>
</evidence>
<dbReference type="InterPro" id="IPR043132">
    <property type="entry name" value="BCAT-like_C"/>
</dbReference>
<comment type="catalytic activity">
    <reaction evidence="9">
        <text>L-isoleucine + 2-oxoglutarate = (S)-3-methyl-2-oxopentanoate + L-glutamate</text>
        <dbReference type="Rhea" id="RHEA:24801"/>
        <dbReference type="ChEBI" id="CHEBI:16810"/>
        <dbReference type="ChEBI" id="CHEBI:29985"/>
        <dbReference type="ChEBI" id="CHEBI:35146"/>
        <dbReference type="ChEBI" id="CHEBI:58045"/>
        <dbReference type="EC" id="2.6.1.42"/>
    </reaction>
</comment>
<comment type="catalytic activity">
    <reaction evidence="10">
        <text>L-leucine + 2-oxoglutarate = 4-methyl-2-oxopentanoate + L-glutamate</text>
        <dbReference type="Rhea" id="RHEA:18321"/>
        <dbReference type="ChEBI" id="CHEBI:16810"/>
        <dbReference type="ChEBI" id="CHEBI:17865"/>
        <dbReference type="ChEBI" id="CHEBI:29985"/>
        <dbReference type="ChEBI" id="CHEBI:57427"/>
        <dbReference type="EC" id="2.6.1.42"/>
    </reaction>
</comment>
<dbReference type="AlphaFoldDB" id="A0A1H3X0N1"/>
<dbReference type="CDD" id="cd00449">
    <property type="entry name" value="PLPDE_IV"/>
    <property type="match status" value="1"/>
</dbReference>
<keyword evidence="13" id="KW-0808">Transferase</keyword>
<accession>A0A1H3X0N1</accession>
<dbReference type="GO" id="GO:0004084">
    <property type="term" value="F:branched-chain-amino-acid transaminase activity"/>
    <property type="evidence" value="ECO:0007669"/>
    <property type="project" value="UniProtKB-EC"/>
</dbReference>
<comment type="cofactor">
    <cofactor evidence="1 12">
        <name>pyridoxal 5'-phosphate</name>
        <dbReference type="ChEBI" id="CHEBI:597326"/>
    </cofactor>
</comment>
<dbReference type="GO" id="GO:0046394">
    <property type="term" value="P:carboxylic acid biosynthetic process"/>
    <property type="evidence" value="ECO:0007669"/>
    <property type="project" value="UniProtKB-ARBA"/>
</dbReference>
<evidence type="ECO:0000256" key="3">
    <source>
        <dbReference type="ARBA" id="ARBA00004931"/>
    </source>
</evidence>
<dbReference type="Pfam" id="PF01063">
    <property type="entry name" value="Aminotran_4"/>
    <property type="match status" value="1"/>
</dbReference>
<proteinExistence type="inferred from homology"/>
<evidence type="ECO:0000313" key="14">
    <source>
        <dbReference type="Proteomes" id="UP000198820"/>
    </source>
</evidence>
<dbReference type="EC" id="2.6.1.42" evidence="6"/>
<keyword evidence="14" id="KW-1185">Reference proteome</keyword>
<reference evidence="13 14" key="1">
    <citation type="submission" date="2016-10" db="EMBL/GenBank/DDBJ databases">
        <authorList>
            <person name="de Groot N.N."/>
        </authorList>
    </citation>
    <scope>NUCLEOTIDE SEQUENCE [LARGE SCALE GENOMIC DNA]</scope>
    <source>
        <strain evidence="13 14">DSM 23581</strain>
    </source>
</reference>
<protein>
    <recommendedName>
        <fullName evidence="6">branched-chain-amino-acid transaminase</fullName>
        <ecNumber evidence="6">2.6.1.42</ecNumber>
    </recommendedName>
</protein>
<comment type="pathway">
    <text evidence="4">Amino-acid biosynthesis; L-leucine biosynthesis; L-leucine from 3-methyl-2-oxobutanoate: step 4/4.</text>
</comment>
<comment type="pathway">
    <text evidence="2">Amino-acid biosynthesis; L-isoleucine biosynthesis; L-isoleucine from 2-oxobutanoate: step 4/4.</text>
</comment>
<dbReference type="PANTHER" id="PTHR42743">
    <property type="entry name" value="AMINO-ACID AMINOTRANSFERASE"/>
    <property type="match status" value="1"/>
</dbReference>
<dbReference type="Gene3D" id="3.20.10.10">
    <property type="entry name" value="D-amino Acid Aminotransferase, subunit A, domain 2"/>
    <property type="match status" value="1"/>
</dbReference>
<keyword evidence="13" id="KW-0032">Aminotransferase</keyword>
<sequence length="284" mass="32685">MVNLNGNLTDKPDFSVYNRGLNYGDALFESMRVIHGQEMFWESHYFRLMSSMRILRMEIPQSFSPEYLLNQIKLTLKANELEHKPARVKILVFRKDGGLYKPDTREIDFVITCSELDSPFYKHHDIKCEVDLFKDHFVLSGMLSNLKTTSKLPSILGSIYADENDLDNCILLNEKKSVIEFTNANLFLVKGNLVKTPPLSDGCLKGVFRSELIKIISKMDELTIEESSISPFEIQKSDELFMTNSIQGIQSVSRYRKKEFKNGIAKKLVNKINAELRLTEKKVI</sequence>
<comment type="pathway">
    <text evidence="3">Amino-acid biosynthesis; L-valine biosynthesis; L-valine from pyruvate: step 4/4.</text>
</comment>
<dbReference type="Gene3D" id="3.30.470.10">
    <property type="match status" value="1"/>
</dbReference>
<dbReference type="InterPro" id="IPR043131">
    <property type="entry name" value="BCAT-like_N"/>
</dbReference>
<dbReference type="PANTHER" id="PTHR42743:SF11">
    <property type="entry name" value="AMINODEOXYCHORISMATE LYASE"/>
    <property type="match status" value="1"/>
</dbReference>
<dbReference type="SUPFAM" id="SSF56752">
    <property type="entry name" value="D-aminoacid aminotransferase-like PLP-dependent enzymes"/>
    <property type="match status" value="1"/>
</dbReference>
<evidence type="ECO:0000256" key="2">
    <source>
        <dbReference type="ARBA" id="ARBA00004824"/>
    </source>
</evidence>
<dbReference type="Proteomes" id="UP000198820">
    <property type="component" value="Unassembled WGS sequence"/>
</dbReference>
<organism evidence="13 14">
    <name type="scientific">Psychroflexus halocasei</name>
    <dbReference type="NCBI Taxonomy" id="908615"/>
    <lineage>
        <taxon>Bacteria</taxon>
        <taxon>Pseudomonadati</taxon>
        <taxon>Bacteroidota</taxon>
        <taxon>Flavobacteriia</taxon>
        <taxon>Flavobacteriales</taxon>
        <taxon>Flavobacteriaceae</taxon>
        <taxon>Psychroflexus</taxon>
    </lineage>
</organism>
<dbReference type="PROSITE" id="PS00770">
    <property type="entry name" value="AA_TRANSFER_CLASS_4"/>
    <property type="match status" value="1"/>
</dbReference>